<organism evidence="1 2">
    <name type="scientific">Candidatus Fischerbacteria bacterium RBG_13_37_8</name>
    <dbReference type="NCBI Taxonomy" id="1817863"/>
    <lineage>
        <taxon>Bacteria</taxon>
        <taxon>Candidatus Fischeribacteriota</taxon>
    </lineage>
</organism>
<dbReference type="Proteomes" id="UP000178943">
    <property type="component" value="Unassembled WGS sequence"/>
</dbReference>
<dbReference type="CDD" id="cd01301">
    <property type="entry name" value="rDP_like"/>
    <property type="match status" value="1"/>
</dbReference>
<dbReference type="GO" id="GO:0006508">
    <property type="term" value="P:proteolysis"/>
    <property type="evidence" value="ECO:0007669"/>
    <property type="project" value="InterPro"/>
</dbReference>
<evidence type="ECO:0000313" key="2">
    <source>
        <dbReference type="Proteomes" id="UP000178943"/>
    </source>
</evidence>
<dbReference type="GO" id="GO:0070573">
    <property type="term" value="F:metallodipeptidase activity"/>
    <property type="evidence" value="ECO:0007669"/>
    <property type="project" value="InterPro"/>
</dbReference>
<dbReference type="SUPFAM" id="SSF51556">
    <property type="entry name" value="Metallo-dependent hydrolases"/>
    <property type="match status" value="1"/>
</dbReference>
<gene>
    <name evidence="1" type="ORF">A2Y62_13690</name>
</gene>
<dbReference type="PANTHER" id="PTHR10443">
    <property type="entry name" value="MICROSOMAL DIPEPTIDASE"/>
    <property type="match status" value="1"/>
</dbReference>
<comment type="caution">
    <text evidence="1">The sequence shown here is derived from an EMBL/GenBank/DDBJ whole genome shotgun (WGS) entry which is preliminary data.</text>
</comment>
<dbReference type="Pfam" id="PF01244">
    <property type="entry name" value="Peptidase_M19"/>
    <property type="match status" value="1"/>
</dbReference>
<dbReference type="EMBL" id="MFGW01000217">
    <property type="protein sequence ID" value="OGF59334.1"/>
    <property type="molecule type" value="Genomic_DNA"/>
</dbReference>
<evidence type="ECO:0000313" key="1">
    <source>
        <dbReference type="EMBL" id="OGF59334.1"/>
    </source>
</evidence>
<dbReference type="STRING" id="1817863.A2Y62_13690"/>
<dbReference type="AlphaFoldDB" id="A0A1F5V7E2"/>
<accession>A0A1F5V7E2</accession>
<dbReference type="Gene3D" id="3.20.20.140">
    <property type="entry name" value="Metal-dependent hydrolases"/>
    <property type="match status" value="1"/>
</dbReference>
<proteinExistence type="predicted"/>
<dbReference type="PROSITE" id="PS51365">
    <property type="entry name" value="RENAL_DIPEPTIDASE_2"/>
    <property type="match status" value="1"/>
</dbReference>
<dbReference type="PANTHER" id="PTHR10443:SF12">
    <property type="entry name" value="DIPEPTIDASE"/>
    <property type="match status" value="1"/>
</dbReference>
<name>A0A1F5V7E2_9BACT</name>
<dbReference type="InterPro" id="IPR008257">
    <property type="entry name" value="Pept_M19"/>
</dbReference>
<sequence>MKQNKQDSLWKQALELHEKAIVIDTHCDTPELMIDGVLDISKKNKFSNVDLVKMKEGGVDAVFFVVYVSNKLDKKHPSIHALNKIDEIHRQAEQYRQFVEIARSPQDIKRIHSKHKKAIVLALENGGAIEGNLRILRDYYRLGIQYITLTHFRNNDICDSSGARKPRWNGLSPFGKKVVTEMNRLGMLIDVSHISDKAFYDVLKESRAPVVASHSSARAICDVPRNMNDDMIRALAKKGGVMQINFYSEFIDYRFHQHYKKVFRKHEKERENIKKRNKNNVQAFYQAATQLRQKYAPPAVDADKLIEHIDHVVKLVGVDYVGLGSDYDGADYFPAGLETIASYPLITYKLLQRGYSEEEIVKILGGNFLRVWEKVTEEG</sequence>
<evidence type="ECO:0008006" key="3">
    <source>
        <dbReference type="Google" id="ProtNLM"/>
    </source>
</evidence>
<dbReference type="InterPro" id="IPR032466">
    <property type="entry name" value="Metal_Hydrolase"/>
</dbReference>
<protein>
    <recommendedName>
        <fullName evidence="3">Membrane dipeptidase</fullName>
    </recommendedName>
</protein>
<reference evidence="1 2" key="1">
    <citation type="journal article" date="2016" name="Nat. Commun.">
        <title>Thousands of microbial genomes shed light on interconnected biogeochemical processes in an aquifer system.</title>
        <authorList>
            <person name="Anantharaman K."/>
            <person name="Brown C.T."/>
            <person name="Hug L.A."/>
            <person name="Sharon I."/>
            <person name="Castelle C.J."/>
            <person name="Probst A.J."/>
            <person name="Thomas B.C."/>
            <person name="Singh A."/>
            <person name="Wilkins M.J."/>
            <person name="Karaoz U."/>
            <person name="Brodie E.L."/>
            <person name="Williams K.H."/>
            <person name="Hubbard S.S."/>
            <person name="Banfield J.F."/>
        </authorList>
    </citation>
    <scope>NUCLEOTIDE SEQUENCE [LARGE SCALE GENOMIC DNA]</scope>
</reference>